<feature type="transmembrane region" description="Helical" evidence="5">
    <location>
        <begin position="71"/>
        <end position="89"/>
    </location>
</feature>
<dbReference type="PANTHER" id="PTHR37422:SF13">
    <property type="entry name" value="LIPOPOLYSACCHARIDE BIOSYNTHESIS PROTEIN PA4999-RELATED"/>
    <property type="match status" value="1"/>
</dbReference>
<evidence type="ECO:0000256" key="4">
    <source>
        <dbReference type="ARBA" id="ARBA00023136"/>
    </source>
</evidence>
<feature type="domain" description="O-antigen ligase-related" evidence="6">
    <location>
        <begin position="201"/>
        <end position="368"/>
    </location>
</feature>
<dbReference type="EMBL" id="CP023004">
    <property type="protein sequence ID" value="AWI08777.1"/>
    <property type="molecule type" value="Genomic_DNA"/>
</dbReference>
<reference evidence="7 8" key="1">
    <citation type="journal article" date="2018" name="Syst. Appl. Microbiol.">
        <title>Ereboglobus luteus gen. nov. sp. nov. from cockroach guts, and new insights into the oxygen relationship of the genera Opitutus and Didymococcus (Verrucomicrobia: Opitutaceae).</title>
        <authorList>
            <person name="Tegtmeier D."/>
            <person name="Belitz A."/>
            <person name="Radek R."/>
            <person name="Heimerl T."/>
            <person name="Brune A."/>
        </authorList>
    </citation>
    <scope>NUCLEOTIDE SEQUENCE [LARGE SCALE GENOMIC DNA]</scope>
    <source>
        <strain evidence="7 8">Ho45</strain>
    </source>
</reference>
<feature type="transmembrane region" description="Helical" evidence="5">
    <location>
        <begin position="101"/>
        <end position="118"/>
    </location>
</feature>
<dbReference type="PANTHER" id="PTHR37422">
    <property type="entry name" value="TEICHURONIC ACID BIOSYNTHESIS PROTEIN TUAE"/>
    <property type="match status" value="1"/>
</dbReference>
<feature type="transmembrane region" description="Helical" evidence="5">
    <location>
        <begin position="41"/>
        <end position="59"/>
    </location>
</feature>
<evidence type="ECO:0000259" key="6">
    <source>
        <dbReference type="Pfam" id="PF04932"/>
    </source>
</evidence>
<comment type="subcellular location">
    <subcellularLocation>
        <location evidence="1">Membrane</location>
        <topology evidence="1">Multi-pass membrane protein</topology>
    </subcellularLocation>
</comment>
<dbReference type="AlphaFoldDB" id="A0A2U8E1N6"/>
<proteinExistence type="predicted"/>
<feature type="transmembrane region" description="Helical" evidence="5">
    <location>
        <begin position="130"/>
        <end position="148"/>
    </location>
</feature>
<dbReference type="OrthoDB" id="185849at2"/>
<evidence type="ECO:0000256" key="3">
    <source>
        <dbReference type="ARBA" id="ARBA00022989"/>
    </source>
</evidence>
<accession>A0A2U8E1N6</accession>
<dbReference type="KEGG" id="elut:CKA38_05470"/>
<evidence type="ECO:0000256" key="1">
    <source>
        <dbReference type="ARBA" id="ARBA00004141"/>
    </source>
</evidence>
<organism evidence="7 8">
    <name type="scientific">Ereboglobus luteus</name>
    <dbReference type="NCBI Taxonomy" id="1796921"/>
    <lineage>
        <taxon>Bacteria</taxon>
        <taxon>Pseudomonadati</taxon>
        <taxon>Verrucomicrobiota</taxon>
        <taxon>Opitutia</taxon>
        <taxon>Opitutales</taxon>
        <taxon>Opitutaceae</taxon>
        <taxon>Ereboglobus</taxon>
    </lineage>
</organism>
<feature type="transmembrane region" description="Helical" evidence="5">
    <location>
        <begin position="236"/>
        <end position="254"/>
    </location>
</feature>
<protein>
    <recommendedName>
        <fullName evidence="6">O-antigen ligase-related domain-containing protein</fullName>
    </recommendedName>
</protein>
<name>A0A2U8E1N6_9BACT</name>
<dbReference type="Pfam" id="PF04932">
    <property type="entry name" value="Wzy_C"/>
    <property type="match status" value="1"/>
</dbReference>
<evidence type="ECO:0000313" key="8">
    <source>
        <dbReference type="Proteomes" id="UP000244896"/>
    </source>
</evidence>
<keyword evidence="4 5" id="KW-0472">Membrane</keyword>
<dbReference type="InterPro" id="IPR007016">
    <property type="entry name" value="O-antigen_ligase-rel_domated"/>
</dbReference>
<keyword evidence="2 5" id="KW-0812">Transmembrane</keyword>
<evidence type="ECO:0000313" key="7">
    <source>
        <dbReference type="EMBL" id="AWI08777.1"/>
    </source>
</evidence>
<evidence type="ECO:0000256" key="5">
    <source>
        <dbReference type="SAM" id="Phobius"/>
    </source>
</evidence>
<feature type="transmembrane region" description="Helical" evidence="5">
    <location>
        <begin position="193"/>
        <end position="209"/>
    </location>
</feature>
<feature type="transmembrane region" description="Helical" evidence="5">
    <location>
        <begin position="355"/>
        <end position="379"/>
    </location>
</feature>
<sequence length="460" mass="50467">MIVAHVSPVRFNPLVLGLLMAGYVLGNRGFAQLSISGSLPLFPAELGIAATLTVLLWRCAREKKLPWRNDFLNWALIFWIAVSTVRLPLDARTYGAMALRDYAMVYYALFFFVAQEAFASDAGWRWARRCLLAGTAMLPLLYGAFSLWPDFFLGTLTVRGLPLIYFKGDLAGTFMSIGALVWFIVFERGKSPWRWLAVAISLGLVAAMLATENRAAMLALAAGVAVMLIGGRWRFAAALVASGAVAVVAILFWAQTTGRPWEKTPLHGVSQRVVSIVDFQGARDYSSAEGAESKGDNNRFRAIWWETVVDETVAANPWTGLGYGHDLAEGFLRAYYADSSDQFTTRSPHNLLLSIFARTGVAGLAAFLILCTAMLFRTWKVSREDSRRSRELLIDTGEWTGPQWKSGAWCCVWAIFTSACFGVVLEGPMGAVVFWILLGAAAARSNGAAPKQEEAKESAK</sequence>
<dbReference type="GO" id="GO:0016020">
    <property type="term" value="C:membrane"/>
    <property type="evidence" value="ECO:0007669"/>
    <property type="project" value="UniProtKB-SubCell"/>
</dbReference>
<gene>
    <name evidence="7" type="ORF">CKA38_05470</name>
</gene>
<keyword evidence="3 5" id="KW-1133">Transmembrane helix</keyword>
<feature type="transmembrane region" description="Helical" evidence="5">
    <location>
        <begin position="168"/>
        <end position="186"/>
    </location>
</feature>
<evidence type="ECO:0000256" key="2">
    <source>
        <dbReference type="ARBA" id="ARBA00022692"/>
    </source>
</evidence>
<dbReference type="Proteomes" id="UP000244896">
    <property type="component" value="Chromosome"/>
</dbReference>
<keyword evidence="8" id="KW-1185">Reference proteome</keyword>
<dbReference type="InterPro" id="IPR051533">
    <property type="entry name" value="WaaL-like"/>
</dbReference>